<dbReference type="PANTHER" id="PTHR30607">
    <property type="entry name" value="POTASSIUM-TRANSPORTING ATPASE A CHAIN"/>
    <property type="match status" value="1"/>
</dbReference>
<reference evidence="10 11" key="1">
    <citation type="submission" date="2012-04" db="EMBL/GenBank/DDBJ databases">
        <authorList>
            <person name="Genoscope - CEA"/>
        </authorList>
    </citation>
    <scope>NUCLEOTIDE SEQUENCE [LARGE SCALE GENOMIC DNA]</scope>
    <source>
        <strain evidence="10 11">9701</strain>
    </source>
</reference>
<keyword evidence="7 9" id="KW-0406">Ion transport</keyword>
<keyword evidence="3 9" id="KW-0633">Potassium transport</keyword>
<feature type="transmembrane region" description="Helical" evidence="9">
    <location>
        <begin position="527"/>
        <end position="552"/>
    </location>
</feature>
<feature type="transmembrane region" description="Helical" evidence="9">
    <location>
        <begin position="95"/>
        <end position="115"/>
    </location>
</feature>
<dbReference type="GO" id="GO:0008556">
    <property type="term" value="F:P-type potassium transmembrane transporter activity"/>
    <property type="evidence" value="ECO:0007669"/>
    <property type="project" value="InterPro"/>
</dbReference>
<proteinExistence type="inferred from homology"/>
<evidence type="ECO:0000256" key="5">
    <source>
        <dbReference type="ARBA" id="ARBA00022958"/>
    </source>
</evidence>
<dbReference type="GO" id="GO:0016787">
    <property type="term" value="F:hydrolase activity"/>
    <property type="evidence" value="ECO:0007669"/>
    <property type="project" value="UniProtKB-KW"/>
</dbReference>
<evidence type="ECO:0000256" key="6">
    <source>
        <dbReference type="ARBA" id="ARBA00022989"/>
    </source>
</evidence>
<keyword evidence="10" id="KW-0378">Hydrolase</keyword>
<comment type="similarity">
    <text evidence="9">Belongs to the KdpA family.</text>
</comment>
<comment type="function">
    <text evidence="9">Part of the high-affinity ATP-driven potassium transport (or Kdp) system, which catalyzes the hydrolysis of ATP coupled with the electrogenic transport of potassium into the cytoplasm. This subunit binds the extracellular potassium ions and delivers the ions to the membrane domain of KdpB through an intramembrane tunnel.</text>
</comment>
<dbReference type="HOGENOM" id="CLU_018614_3_0_3"/>
<dbReference type="GO" id="GO:0030955">
    <property type="term" value="F:potassium ion binding"/>
    <property type="evidence" value="ECO:0007669"/>
    <property type="project" value="UniProtKB-UniRule"/>
</dbReference>
<feature type="transmembrane region" description="Helical" evidence="9">
    <location>
        <begin position="35"/>
        <end position="57"/>
    </location>
</feature>
<accession>I4IXR1</accession>
<name>I4IXR1_MICAE</name>
<evidence type="ECO:0000313" key="10">
    <source>
        <dbReference type="EMBL" id="CCI39085.1"/>
    </source>
</evidence>
<dbReference type="HAMAP" id="MF_00275">
    <property type="entry name" value="KdpA"/>
    <property type="match status" value="1"/>
</dbReference>
<evidence type="ECO:0000256" key="7">
    <source>
        <dbReference type="ARBA" id="ARBA00023065"/>
    </source>
</evidence>
<evidence type="ECO:0000256" key="3">
    <source>
        <dbReference type="ARBA" id="ARBA00022538"/>
    </source>
</evidence>
<comment type="caution">
    <text evidence="10">The sequence shown here is derived from an EMBL/GenBank/DDBJ whole genome shotgun (WGS) entry which is preliminary data.</text>
</comment>
<evidence type="ECO:0000256" key="9">
    <source>
        <dbReference type="HAMAP-Rule" id="MF_00275"/>
    </source>
</evidence>
<dbReference type="PIRSF" id="PIRSF001294">
    <property type="entry name" value="K_ATPaseA"/>
    <property type="match status" value="1"/>
</dbReference>
<feature type="transmembrane region" description="Helical" evidence="9">
    <location>
        <begin position="282"/>
        <end position="302"/>
    </location>
</feature>
<feature type="transmembrane region" description="Helical" evidence="9">
    <location>
        <begin position="314"/>
        <end position="333"/>
    </location>
</feature>
<feature type="transmembrane region" description="Helical" evidence="9">
    <location>
        <begin position="573"/>
        <end position="601"/>
    </location>
</feature>
<keyword evidence="8 9" id="KW-0472">Membrane</keyword>
<gene>
    <name evidence="9 10" type="primary">kdpA</name>
    <name evidence="10" type="ORF">MICAK_890003</name>
</gene>
<keyword evidence="1 9" id="KW-0813">Transport</keyword>
<dbReference type="InterPro" id="IPR004623">
    <property type="entry name" value="KdpA"/>
</dbReference>
<evidence type="ECO:0000256" key="2">
    <source>
        <dbReference type="ARBA" id="ARBA00022475"/>
    </source>
</evidence>
<dbReference type="PANTHER" id="PTHR30607:SF2">
    <property type="entry name" value="POTASSIUM-TRANSPORTING ATPASE POTASSIUM-BINDING SUBUNIT"/>
    <property type="match status" value="1"/>
</dbReference>
<dbReference type="Proteomes" id="UP000004047">
    <property type="component" value="Unassembled WGS sequence"/>
</dbReference>
<feature type="transmembrane region" description="Helical" evidence="9">
    <location>
        <begin position="413"/>
        <end position="434"/>
    </location>
</feature>
<feature type="transmembrane region" description="Helical" evidence="9">
    <location>
        <begin position="166"/>
        <end position="186"/>
    </location>
</feature>
<keyword evidence="6 9" id="KW-1133">Transmembrane helix</keyword>
<evidence type="ECO:0000313" key="11">
    <source>
        <dbReference type="Proteomes" id="UP000004047"/>
    </source>
</evidence>
<protein>
    <recommendedName>
        <fullName evidence="9">Potassium-transporting ATPase potassium-binding subunit</fullName>
    </recommendedName>
    <alternativeName>
        <fullName evidence="9">ATP phosphohydrolase [potassium-transporting] A chain</fullName>
    </alternativeName>
    <alternativeName>
        <fullName evidence="9">Potassium-binding and translocating subunit A</fullName>
    </alternativeName>
    <alternativeName>
        <fullName evidence="9">Potassium-translocating ATPase A chain</fullName>
    </alternativeName>
</protein>
<dbReference type="NCBIfam" id="TIGR00680">
    <property type="entry name" value="kdpA"/>
    <property type="match status" value="1"/>
</dbReference>
<dbReference type="Pfam" id="PF03814">
    <property type="entry name" value="KdpA"/>
    <property type="match status" value="1"/>
</dbReference>
<comment type="subcellular location">
    <subcellularLocation>
        <location evidence="9">Cell membrane</location>
        <topology evidence="9">Multi-pass membrane protein</topology>
    </subcellularLocation>
</comment>
<evidence type="ECO:0000256" key="8">
    <source>
        <dbReference type="ARBA" id="ARBA00023136"/>
    </source>
</evidence>
<dbReference type="GO" id="GO:0005886">
    <property type="term" value="C:plasma membrane"/>
    <property type="evidence" value="ECO:0007669"/>
    <property type="project" value="UniProtKB-SubCell"/>
</dbReference>
<keyword evidence="5 9" id="KW-0630">Potassium</keyword>
<keyword evidence="4 9" id="KW-0812">Transmembrane</keyword>
<feature type="transmembrane region" description="Helical" evidence="9">
    <location>
        <begin position="390"/>
        <end position="407"/>
    </location>
</feature>
<dbReference type="EMBL" id="CAIQ01000539">
    <property type="protein sequence ID" value="CCI39085.1"/>
    <property type="molecule type" value="Genomic_DNA"/>
</dbReference>
<sequence>MDGELVESVHDRPHFHKLNDHLAFFGVDRTMLQGWIQIALTILIIVAITPFFGRYMARVFMEQRTLLDPLCDRVESLLYSFVGVKGKENMTGWQYLRAVLYSNAVIAILVFSLIAGQGFLPLNPTGIPAPTWDTTLHTTISFITNSDQQHYSGETTLSYASQIWGLGYQMFTSAGTGLAVGIAFIRGLTGRPLGNFYVDLIRAITRILLPISIVGAIALIIAGVPETLAGPAILPTLENPNLSQAIARGPVAHFEIIKELGENGGGFFASNSAHPLENPNGFVNLVQLVAILSIPTSLIYTYGVFADNLKQARLIYLIPLGIFIGFTIITAIGEYNGNQAVNSLLGVERAVNFEGKEVRFGWAQSALYAVTTTATMCGAVIAMHDSLMPNGGFVTLSNLFLQIVFGGQGTGTAYLFAYLILAVFVTGLMVGRTPEFLGRKIEKREVVLASFLILLVHPIAILIPGAIALAFPDFQGISNPGFHGLSQVIYEYASAAANNGSGFEGLRDSQPAPLAIASGAKPTMTALWWNLSASFSLLAGRYIPIAALLLLADGMSRKQPVPATTGTLRTDTGLFTGVTAGVILILGALTFLPILALGPIAEAFQITRMIG</sequence>
<feature type="transmembrane region" description="Helical" evidence="9">
    <location>
        <begin position="446"/>
        <end position="471"/>
    </location>
</feature>
<evidence type="ECO:0000256" key="1">
    <source>
        <dbReference type="ARBA" id="ARBA00022448"/>
    </source>
</evidence>
<dbReference type="AlphaFoldDB" id="I4IXR1"/>
<evidence type="ECO:0000256" key="4">
    <source>
        <dbReference type="ARBA" id="ARBA00022692"/>
    </source>
</evidence>
<feature type="transmembrane region" description="Helical" evidence="9">
    <location>
        <begin position="207"/>
        <end position="225"/>
    </location>
</feature>
<keyword evidence="2 9" id="KW-1003">Cell membrane</keyword>
<feature type="transmembrane region" description="Helical" evidence="9">
    <location>
        <begin position="362"/>
        <end position="383"/>
    </location>
</feature>
<comment type="subunit">
    <text evidence="9">The system is composed of three essential subunits: KdpA, KdpB and KdpC.</text>
</comment>
<organism evidence="10 11">
    <name type="scientific">Microcystis aeruginosa PCC 9701</name>
    <dbReference type="NCBI Taxonomy" id="721123"/>
    <lineage>
        <taxon>Bacteria</taxon>
        <taxon>Bacillati</taxon>
        <taxon>Cyanobacteriota</taxon>
        <taxon>Cyanophyceae</taxon>
        <taxon>Oscillatoriophycideae</taxon>
        <taxon>Chroococcales</taxon>
        <taxon>Microcystaceae</taxon>
        <taxon>Microcystis</taxon>
    </lineage>
</organism>